<proteinExistence type="predicted"/>
<dbReference type="SUPFAM" id="SSF51182">
    <property type="entry name" value="RmlC-like cupins"/>
    <property type="match status" value="1"/>
</dbReference>
<dbReference type="InterPro" id="IPR014710">
    <property type="entry name" value="RmlC-like_jellyroll"/>
</dbReference>
<gene>
    <name evidence="1" type="ORF">GTP55_11485</name>
</gene>
<dbReference type="Gene3D" id="2.60.120.10">
    <property type="entry name" value="Jelly Rolls"/>
    <property type="match status" value="1"/>
</dbReference>
<organism evidence="1 2">
    <name type="scientific">Duganella margarita</name>
    <dbReference type="NCBI Taxonomy" id="2692170"/>
    <lineage>
        <taxon>Bacteria</taxon>
        <taxon>Pseudomonadati</taxon>
        <taxon>Pseudomonadota</taxon>
        <taxon>Betaproteobacteria</taxon>
        <taxon>Burkholderiales</taxon>
        <taxon>Oxalobacteraceae</taxon>
        <taxon>Telluria group</taxon>
        <taxon>Duganella</taxon>
    </lineage>
</organism>
<reference evidence="1 2" key="1">
    <citation type="submission" date="2019-12" db="EMBL/GenBank/DDBJ databases">
        <title>Novel species isolated from a subtropical stream in China.</title>
        <authorList>
            <person name="Lu H."/>
        </authorList>
    </citation>
    <scope>NUCLEOTIDE SEQUENCE [LARGE SCALE GENOMIC DNA]</scope>
    <source>
        <strain evidence="1 2">FT109W</strain>
    </source>
</reference>
<keyword evidence="2" id="KW-1185">Reference proteome</keyword>
<evidence type="ECO:0008006" key="3">
    <source>
        <dbReference type="Google" id="ProtNLM"/>
    </source>
</evidence>
<evidence type="ECO:0000313" key="1">
    <source>
        <dbReference type="EMBL" id="MYN39997.1"/>
    </source>
</evidence>
<name>A0ABW9WFV8_9BURK</name>
<protein>
    <recommendedName>
        <fullName evidence="3">Cupin domain-containing protein</fullName>
    </recommendedName>
</protein>
<evidence type="ECO:0000313" key="2">
    <source>
        <dbReference type="Proteomes" id="UP000466332"/>
    </source>
</evidence>
<comment type="caution">
    <text evidence="1">The sequence shown here is derived from an EMBL/GenBank/DDBJ whole genome shotgun (WGS) entry which is preliminary data.</text>
</comment>
<dbReference type="EMBL" id="WWCS01000006">
    <property type="protein sequence ID" value="MYN39997.1"/>
    <property type="molecule type" value="Genomic_DNA"/>
</dbReference>
<dbReference type="InterPro" id="IPR011051">
    <property type="entry name" value="RmlC_Cupin_sf"/>
</dbReference>
<dbReference type="Proteomes" id="UP000466332">
    <property type="component" value="Unassembled WGS sequence"/>
</dbReference>
<sequence length="227" mass="23888">MSNILVFRRVGYVLVAWIGLSLGTPALAQATSRQCEEGGGKDDVPGPACLLSHQSLGKLGVDAVYWNLDKYPSVEAAQRDLAGSGSVVRAFGGIWLFTVGPSASHPSNGEHVAQVGPIPVDKDTQYDAEFLKSTFSPGMTAPLHVHSGPEAFYAVSGDSCLETPDGVQVGRGPGNTMVVRAGPPMLLMAPGPEPRKGFALILHDPSLAPTTLVHHWTPKGLCKAEVR</sequence>
<dbReference type="RefSeq" id="WP_161045064.1">
    <property type="nucleotide sequence ID" value="NZ_WWCS01000006.1"/>
</dbReference>
<accession>A0ABW9WFV8</accession>